<dbReference type="Pfam" id="PF02803">
    <property type="entry name" value="Thiolase_C"/>
    <property type="match status" value="1"/>
</dbReference>
<dbReference type="PROSITE" id="PS00098">
    <property type="entry name" value="THIOLASE_1"/>
    <property type="match status" value="1"/>
</dbReference>
<evidence type="ECO:0000313" key="9">
    <source>
        <dbReference type="Proteomes" id="UP000254101"/>
    </source>
</evidence>
<dbReference type="GO" id="GO:0003988">
    <property type="term" value="F:acetyl-CoA C-acyltransferase activity"/>
    <property type="evidence" value="ECO:0007669"/>
    <property type="project" value="UniProtKB-EC"/>
</dbReference>
<dbReference type="Proteomes" id="UP000254101">
    <property type="component" value="Unassembled WGS sequence"/>
</dbReference>
<feature type="active site" description="Proton acceptor" evidence="4">
    <location>
        <position position="364"/>
    </location>
</feature>
<dbReference type="InterPro" id="IPR020617">
    <property type="entry name" value="Thiolase_C"/>
</dbReference>
<comment type="similarity">
    <text evidence="1 5">Belongs to the thiolase-like superfamily. Thiolase family.</text>
</comment>
<feature type="domain" description="Thiolase N-terminal" evidence="6">
    <location>
        <begin position="3"/>
        <end position="251"/>
    </location>
</feature>
<keyword evidence="9" id="KW-1185">Reference proteome</keyword>
<dbReference type="SUPFAM" id="SSF53901">
    <property type="entry name" value="Thiolase-like"/>
    <property type="match status" value="2"/>
</dbReference>
<dbReference type="Pfam" id="PF00108">
    <property type="entry name" value="Thiolase_N"/>
    <property type="match status" value="1"/>
</dbReference>
<feature type="active site" description="Acyl-thioester intermediate" evidence="4">
    <location>
        <position position="89"/>
    </location>
</feature>
<reference evidence="8 9" key="1">
    <citation type="submission" date="2018-07" db="EMBL/GenBank/DDBJ databases">
        <title>Erythrobacter nanhaiensis sp. nov., a novel member of the genus Erythrobacter isolated from the South China Sea.</title>
        <authorList>
            <person name="Chen X."/>
            <person name="Liu J."/>
        </authorList>
    </citation>
    <scope>NUCLEOTIDE SEQUENCE [LARGE SCALE GENOMIC DNA]</scope>
    <source>
        <strain evidence="8 9">S-5</strain>
    </source>
</reference>
<dbReference type="InterPro" id="IPR020616">
    <property type="entry name" value="Thiolase_N"/>
</dbReference>
<dbReference type="Gene3D" id="3.40.47.10">
    <property type="match status" value="2"/>
</dbReference>
<dbReference type="PROSITE" id="PS00737">
    <property type="entry name" value="THIOLASE_2"/>
    <property type="match status" value="1"/>
</dbReference>
<sequence>MTVYIHDAVRTPRGKARPDGALAGETPHGLVTHLVDALCDRGRDARAIDRFTLGCVGQVGAQGGHIAMVAKMAAELPDSCVVHSVNNFCASGLTAIAQAADAIEAGQATSALAGGVEMMSRVPFMGDRADYYADRDFPPARRYIPVGLAADLLAQSEGISRRELDEVAERSQRLAAAAEDNAAFNASRIAVAGLDREEAIRPTTLEKLDALPPTFTAWGKEYAHALEGEPVHSHTVGHAPPIVDGAALALLSASGEGARARILSYAEMGSDPRASLTAGFAAMEKALERADLTLDQLDRIEFMEAFAVTYAKFLRDCPVDPAKVNVSGGHIAKGHPMGATGAILTSSLLDVLNADDGWLGMVVCTGAQGVGAAMIVERLG</sequence>
<evidence type="ECO:0000313" key="8">
    <source>
        <dbReference type="EMBL" id="RDS77312.1"/>
    </source>
</evidence>
<dbReference type="NCBIfam" id="TIGR01930">
    <property type="entry name" value="AcCoA-C-Actrans"/>
    <property type="match status" value="1"/>
</dbReference>
<proteinExistence type="inferred from homology"/>
<dbReference type="InterPro" id="IPR020613">
    <property type="entry name" value="Thiolase_CS"/>
</dbReference>
<dbReference type="PANTHER" id="PTHR43365:SF1">
    <property type="entry name" value="ACETYL-COA C-ACYLTRANSFERASE"/>
    <property type="match status" value="1"/>
</dbReference>
<gene>
    <name evidence="8" type="ORF">DL238_06575</name>
</gene>
<evidence type="ECO:0000259" key="7">
    <source>
        <dbReference type="Pfam" id="PF02803"/>
    </source>
</evidence>
<evidence type="ECO:0000256" key="1">
    <source>
        <dbReference type="ARBA" id="ARBA00010982"/>
    </source>
</evidence>
<evidence type="ECO:0000259" key="6">
    <source>
        <dbReference type="Pfam" id="PF00108"/>
    </source>
</evidence>
<comment type="caution">
    <text evidence="8">The sequence shown here is derived from an EMBL/GenBank/DDBJ whole genome shotgun (WGS) entry which is preliminary data.</text>
</comment>
<feature type="active site" description="Proton acceptor" evidence="4">
    <location>
        <position position="335"/>
    </location>
</feature>
<dbReference type="InterPro" id="IPR002155">
    <property type="entry name" value="Thiolase"/>
</dbReference>
<dbReference type="PANTHER" id="PTHR43365">
    <property type="entry name" value="BLR7806 PROTEIN"/>
    <property type="match status" value="1"/>
</dbReference>
<evidence type="ECO:0000256" key="3">
    <source>
        <dbReference type="ARBA" id="ARBA00023315"/>
    </source>
</evidence>
<keyword evidence="3 5" id="KW-0012">Acyltransferase</keyword>
<keyword evidence="2 5" id="KW-0808">Transferase</keyword>
<dbReference type="CDD" id="cd00751">
    <property type="entry name" value="thiolase"/>
    <property type="match status" value="1"/>
</dbReference>
<dbReference type="RefSeq" id="WP_115491533.1">
    <property type="nucleotide sequence ID" value="NZ_JACHWW010000001.1"/>
</dbReference>
<evidence type="ECO:0000256" key="4">
    <source>
        <dbReference type="PIRSR" id="PIRSR000429-1"/>
    </source>
</evidence>
<name>A0A395LK47_9SPHN</name>
<dbReference type="EC" id="2.3.1.16" evidence="8"/>
<organism evidence="8 9">
    <name type="scientific">Alteriqipengyuania lutimaris</name>
    <dbReference type="NCBI Taxonomy" id="1538146"/>
    <lineage>
        <taxon>Bacteria</taxon>
        <taxon>Pseudomonadati</taxon>
        <taxon>Pseudomonadota</taxon>
        <taxon>Alphaproteobacteria</taxon>
        <taxon>Sphingomonadales</taxon>
        <taxon>Erythrobacteraceae</taxon>
        <taxon>Alteriqipengyuania</taxon>
    </lineage>
</organism>
<protein>
    <submittedName>
        <fullName evidence="8">Acetyl-CoA C-acyltransferase</fullName>
        <ecNumber evidence="8">2.3.1.16</ecNumber>
    </submittedName>
</protein>
<feature type="domain" description="Thiolase C-terminal" evidence="7">
    <location>
        <begin position="259"/>
        <end position="378"/>
    </location>
</feature>
<dbReference type="InterPro" id="IPR016039">
    <property type="entry name" value="Thiolase-like"/>
</dbReference>
<dbReference type="PIRSF" id="PIRSF000429">
    <property type="entry name" value="Ac-CoA_Ac_transf"/>
    <property type="match status" value="1"/>
</dbReference>
<dbReference type="EMBL" id="QRBB01000001">
    <property type="protein sequence ID" value="RDS77312.1"/>
    <property type="molecule type" value="Genomic_DNA"/>
</dbReference>
<evidence type="ECO:0000256" key="5">
    <source>
        <dbReference type="RuleBase" id="RU003557"/>
    </source>
</evidence>
<dbReference type="InterPro" id="IPR020615">
    <property type="entry name" value="Thiolase_acyl_enz_int_AS"/>
</dbReference>
<evidence type="ECO:0000256" key="2">
    <source>
        <dbReference type="ARBA" id="ARBA00022679"/>
    </source>
</evidence>
<dbReference type="AlphaFoldDB" id="A0A395LK47"/>
<accession>A0A395LK47</accession>
<dbReference type="OrthoDB" id="9764638at2"/>